<keyword evidence="1" id="KW-0472">Membrane</keyword>
<dbReference type="Proteomes" id="UP000228535">
    <property type="component" value="Unassembled WGS sequence"/>
</dbReference>
<feature type="transmembrane region" description="Helical" evidence="1">
    <location>
        <begin position="219"/>
        <end position="238"/>
    </location>
</feature>
<feature type="transmembrane region" description="Helical" evidence="1">
    <location>
        <begin position="250"/>
        <end position="275"/>
    </location>
</feature>
<feature type="transmembrane region" description="Helical" evidence="1">
    <location>
        <begin position="140"/>
        <end position="162"/>
    </location>
</feature>
<feature type="transmembrane region" description="Helical" evidence="1">
    <location>
        <begin position="190"/>
        <end position="212"/>
    </location>
</feature>
<dbReference type="RefSeq" id="WP_100334356.1">
    <property type="nucleotide sequence ID" value="NZ_PGFA01000001.1"/>
</dbReference>
<evidence type="ECO:0000313" key="2">
    <source>
        <dbReference type="EMBL" id="PJJ58595.1"/>
    </source>
</evidence>
<organism evidence="2 3">
    <name type="scientific">Hymenobacter chitinivorans DSM 11115</name>
    <dbReference type="NCBI Taxonomy" id="1121954"/>
    <lineage>
        <taxon>Bacteria</taxon>
        <taxon>Pseudomonadati</taxon>
        <taxon>Bacteroidota</taxon>
        <taxon>Cytophagia</taxon>
        <taxon>Cytophagales</taxon>
        <taxon>Hymenobacteraceae</taxon>
        <taxon>Hymenobacter</taxon>
    </lineage>
</organism>
<dbReference type="EMBL" id="PGFA01000001">
    <property type="protein sequence ID" value="PJJ58595.1"/>
    <property type="molecule type" value="Genomic_DNA"/>
</dbReference>
<dbReference type="OrthoDB" id="937665at2"/>
<proteinExistence type="predicted"/>
<feature type="transmembrane region" description="Helical" evidence="1">
    <location>
        <begin position="12"/>
        <end position="30"/>
    </location>
</feature>
<dbReference type="AlphaFoldDB" id="A0A2M9BKZ7"/>
<name>A0A2M9BKZ7_9BACT</name>
<keyword evidence="1" id="KW-0812">Transmembrane</keyword>
<sequence length="280" mass="30367">MQASRYARNISQVYLTLVPFLGLIIAFASGHSSYKIYLPIWLLHACLMLLAAWVLGGHLSRGPDANKKRIAVIGLFLIGPWVLISIFAGIGPLPANAAAWVATATEQQIRYYILIIAGLIAAGGFMLLREYLKEAGESLYSRLGSTAVVVATPLFIINMAFWGSYLTESYRLFTASASANRPDWYLPVRALFESITIVEVALIYVATIAFAVSMRRTSLLKPAACTVYILVSLVGVVLCSLPGRGVPAPLAIASFAVSIPAIPFIMPYLMAINLLRRVGN</sequence>
<gene>
    <name evidence="2" type="ORF">CLV45_0005</name>
</gene>
<keyword evidence="3" id="KW-1185">Reference proteome</keyword>
<evidence type="ECO:0000256" key="1">
    <source>
        <dbReference type="SAM" id="Phobius"/>
    </source>
</evidence>
<accession>A0A2M9BKZ7</accession>
<reference evidence="2 3" key="1">
    <citation type="submission" date="2017-11" db="EMBL/GenBank/DDBJ databases">
        <title>Genomic Encyclopedia of Archaeal and Bacterial Type Strains, Phase II (KMG-II): From Individual Species to Whole Genera.</title>
        <authorList>
            <person name="Goeker M."/>
        </authorList>
    </citation>
    <scope>NUCLEOTIDE SEQUENCE [LARGE SCALE GENOMIC DNA]</scope>
    <source>
        <strain evidence="2 3">DSM 11115</strain>
    </source>
</reference>
<protein>
    <submittedName>
        <fullName evidence="2">Uncharacterized protein</fullName>
    </submittedName>
</protein>
<feature type="transmembrane region" description="Helical" evidence="1">
    <location>
        <begin position="36"/>
        <end position="58"/>
    </location>
</feature>
<keyword evidence="1" id="KW-1133">Transmembrane helix</keyword>
<comment type="caution">
    <text evidence="2">The sequence shown here is derived from an EMBL/GenBank/DDBJ whole genome shotgun (WGS) entry which is preliminary data.</text>
</comment>
<feature type="transmembrane region" description="Helical" evidence="1">
    <location>
        <begin position="70"/>
        <end position="91"/>
    </location>
</feature>
<evidence type="ECO:0000313" key="3">
    <source>
        <dbReference type="Proteomes" id="UP000228535"/>
    </source>
</evidence>
<feature type="transmembrane region" description="Helical" evidence="1">
    <location>
        <begin position="111"/>
        <end position="128"/>
    </location>
</feature>